<evidence type="ECO:0000256" key="11">
    <source>
        <dbReference type="ARBA" id="ARBA00023236"/>
    </source>
</evidence>
<dbReference type="PANTHER" id="PTHR32182:SF0">
    <property type="entry name" value="DNA REPLICATION AND REPAIR PROTEIN RECF"/>
    <property type="match status" value="1"/>
</dbReference>
<evidence type="ECO:0000256" key="5">
    <source>
        <dbReference type="ARBA" id="ARBA00022705"/>
    </source>
</evidence>
<keyword evidence="18" id="KW-1185">Reference proteome</keyword>
<name>A0ABR9N3B4_9MICO</name>
<evidence type="ECO:0000256" key="8">
    <source>
        <dbReference type="ARBA" id="ARBA00022840"/>
    </source>
</evidence>
<keyword evidence="4 13" id="KW-0963">Cytoplasm</keyword>
<evidence type="ECO:0000256" key="13">
    <source>
        <dbReference type="HAMAP-Rule" id="MF_00365"/>
    </source>
</evidence>
<dbReference type="InterPro" id="IPR027417">
    <property type="entry name" value="P-loop_NTPase"/>
</dbReference>
<dbReference type="PROSITE" id="PS00618">
    <property type="entry name" value="RECF_2"/>
    <property type="match status" value="1"/>
</dbReference>
<evidence type="ECO:0000256" key="4">
    <source>
        <dbReference type="ARBA" id="ARBA00022490"/>
    </source>
</evidence>
<dbReference type="Pfam" id="PF02463">
    <property type="entry name" value="SMC_N"/>
    <property type="match status" value="1"/>
</dbReference>
<dbReference type="PANTHER" id="PTHR32182">
    <property type="entry name" value="DNA REPLICATION AND REPAIR PROTEIN RECF"/>
    <property type="match status" value="1"/>
</dbReference>
<evidence type="ECO:0000256" key="15">
    <source>
        <dbReference type="SAM" id="MobiDB-lite"/>
    </source>
</evidence>
<evidence type="ECO:0000256" key="1">
    <source>
        <dbReference type="ARBA" id="ARBA00004496"/>
    </source>
</evidence>
<evidence type="ECO:0000256" key="14">
    <source>
        <dbReference type="RuleBase" id="RU000578"/>
    </source>
</evidence>
<evidence type="ECO:0000313" key="18">
    <source>
        <dbReference type="Proteomes" id="UP000625527"/>
    </source>
</evidence>
<dbReference type="NCBIfam" id="TIGR00611">
    <property type="entry name" value="recf"/>
    <property type="match status" value="1"/>
</dbReference>
<gene>
    <name evidence="13 17" type="primary">recF</name>
    <name evidence="17" type="ORF">IHE71_17610</name>
</gene>
<dbReference type="InterPro" id="IPR001238">
    <property type="entry name" value="DNA-binding_RecF"/>
</dbReference>
<dbReference type="InterPro" id="IPR018078">
    <property type="entry name" value="DNA-binding_RecF_CS"/>
</dbReference>
<evidence type="ECO:0000256" key="10">
    <source>
        <dbReference type="ARBA" id="ARBA00023204"/>
    </source>
</evidence>
<evidence type="ECO:0000256" key="3">
    <source>
        <dbReference type="ARBA" id="ARBA00020170"/>
    </source>
</evidence>
<dbReference type="Gene3D" id="1.20.1050.90">
    <property type="entry name" value="RecF/RecN/SMC, N-terminal domain"/>
    <property type="match status" value="1"/>
</dbReference>
<dbReference type="HAMAP" id="MF_00365">
    <property type="entry name" value="RecF"/>
    <property type="match status" value="1"/>
</dbReference>
<dbReference type="InterPro" id="IPR042174">
    <property type="entry name" value="RecF_2"/>
</dbReference>
<reference evidence="17 18" key="1">
    <citation type="submission" date="2020-10" db="EMBL/GenBank/DDBJ databases">
        <title>Myceligenerans pegani sp. nov., an endophytic actinomycete isolated from Peganum harmala L. in Xinjiang, China.</title>
        <authorList>
            <person name="Xin L."/>
        </authorList>
    </citation>
    <scope>NUCLEOTIDE SEQUENCE [LARGE SCALE GENOMIC DNA]</scope>
    <source>
        <strain evidence="17 18">TRM65318</strain>
    </source>
</reference>
<feature type="binding site" evidence="13">
    <location>
        <begin position="30"/>
        <end position="37"/>
    </location>
    <ligand>
        <name>ATP</name>
        <dbReference type="ChEBI" id="CHEBI:30616"/>
    </ligand>
</feature>
<comment type="subcellular location">
    <subcellularLocation>
        <location evidence="1 13 14">Cytoplasm</location>
    </subcellularLocation>
</comment>
<dbReference type="SUPFAM" id="SSF52540">
    <property type="entry name" value="P-loop containing nucleoside triphosphate hydrolases"/>
    <property type="match status" value="1"/>
</dbReference>
<protein>
    <recommendedName>
        <fullName evidence="3 13">DNA replication and repair protein RecF</fullName>
    </recommendedName>
</protein>
<evidence type="ECO:0000256" key="2">
    <source>
        <dbReference type="ARBA" id="ARBA00008016"/>
    </source>
</evidence>
<comment type="function">
    <text evidence="12 13 14">The RecF protein is involved in DNA metabolism; it is required for DNA replication and normal SOS inducibility. RecF binds preferentially to single-stranded, linear DNA. It also seems to bind ATP.</text>
</comment>
<dbReference type="RefSeq" id="WP_192864129.1">
    <property type="nucleotide sequence ID" value="NZ_JADAQT010000103.1"/>
</dbReference>
<keyword evidence="6 13" id="KW-0547">Nucleotide-binding</keyword>
<dbReference type="EMBL" id="JADAQT010000103">
    <property type="protein sequence ID" value="MBE1877507.1"/>
    <property type="molecule type" value="Genomic_DNA"/>
</dbReference>
<dbReference type="Gene3D" id="3.40.50.300">
    <property type="entry name" value="P-loop containing nucleotide triphosphate hydrolases"/>
    <property type="match status" value="1"/>
</dbReference>
<keyword evidence="7 13" id="KW-0227">DNA damage</keyword>
<dbReference type="Proteomes" id="UP000625527">
    <property type="component" value="Unassembled WGS sequence"/>
</dbReference>
<evidence type="ECO:0000256" key="7">
    <source>
        <dbReference type="ARBA" id="ARBA00022763"/>
    </source>
</evidence>
<keyword evidence="10 13" id="KW-0234">DNA repair</keyword>
<dbReference type="InterPro" id="IPR003395">
    <property type="entry name" value="RecF/RecN/SMC_N"/>
</dbReference>
<keyword evidence="8 13" id="KW-0067">ATP-binding</keyword>
<feature type="compositionally biased region" description="Basic and acidic residues" evidence="15">
    <location>
        <begin position="272"/>
        <end position="286"/>
    </location>
</feature>
<dbReference type="PROSITE" id="PS00617">
    <property type="entry name" value="RECF_1"/>
    <property type="match status" value="1"/>
</dbReference>
<evidence type="ECO:0000259" key="16">
    <source>
        <dbReference type="Pfam" id="PF02463"/>
    </source>
</evidence>
<organism evidence="17 18">
    <name type="scientific">Myceligenerans pegani</name>
    <dbReference type="NCBI Taxonomy" id="2776917"/>
    <lineage>
        <taxon>Bacteria</taxon>
        <taxon>Bacillati</taxon>
        <taxon>Actinomycetota</taxon>
        <taxon>Actinomycetes</taxon>
        <taxon>Micrococcales</taxon>
        <taxon>Promicromonosporaceae</taxon>
        <taxon>Myceligenerans</taxon>
    </lineage>
</organism>
<comment type="caution">
    <text evidence="17">The sequence shown here is derived from an EMBL/GenBank/DDBJ whole genome shotgun (WGS) entry which is preliminary data.</text>
</comment>
<feature type="domain" description="RecF/RecN/SMC N-terminal" evidence="16">
    <location>
        <begin position="2"/>
        <end position="419"/>
    </location>
</feature>
<evidence type="ECO:0000256" key="9">
    <source>
        <dbReference type="ARBA" id="ARBA00023125"/>
    </source>
</evidence>
<accession>A0ABR9N3B4</accession>
<feature type="region of interest" description="Disordered" evidence="15">
    <location>
        <begin position="240"/>
        <end position="291"/>
    </location>
</feature>
<evidence type="ECO:0000256" key="12">
    <source>
        <dbReference type="ARBA" id="ARBA00025401"/>
    </source>
</evidence>
<proteinExistence type="inferred from homology"/>
<evidence type="ECO:0000256" key="6">
    <source>
        <dbReference type="ARBA" id="ARBA00022741"/>
    </source>
</evidence>
<keyword evidence="11 13" id="KW-0742">SOS response</keyword>
<sequence length="443" mass="47551">MYVSHLSLLDFRSYASVDVELEPGVNAFVGANGQGKTNLVEAIGYVATLGSHRVAADTPLIRAGASRAIVRTRIVRGDRASTVELEITQGKSNRARINRGQPGRARDVLGILRTVLFAPEDIALVKGDPEGRRRFLDQLIVLMVPRLAAVFADYERVLKQRSALLKSARAVRRSGGADPAALATLEVWDGRLVELGAEIVSLRLQLVDALRPVVAAAYEAVSEGKGEAWLEYRSSSTGPVENFRGEGASGDRESARPADSPMASAGLTEGMARSEEDASERSRGVHDGPPSVERIRERMTAALETVQQQELDRGVSLVGPHRDDLLLALGGLPVKGYASHGESWSFALALRLASFWLLGGAAELGAPSSSAPAFWDPDHGTDADPVLILDDVFAELDTRRRERLAELVLPARQVLVTAAVPEDVPASLSGARFHVEPGVVTRE</sequence>
<keyword evidence="5 13" id="KW-0235">DNA replication</keyword>
<comment type="similarity">
    <text evidence="2 13 14">Belongs to the RecF family.</text>
</comment>
<evidence type="ECO:0000313" key="17">
    <source>
        <dbReference type="EMBL" id="MBE1877507.1"/>
    </source>
</evidence>
<keyword evidence="9 13" id="KW-0238">DNA-binding</keyword>